<name>A0ABR7WAE9_9ACTN</name>
<dbReference type="Gene3D" id="3.20.20.140">
    <property type="entry name" value="Metal-dependent hydrolases"/>
    <property type="match status" value="1"/>
</dbReference>
<comment type="caution">
    <text evidence="3">The sequence shown here is derived from an EMBL/GenBank/DDBJ whole genome shotgun (WGS) entry which is preliminary data.</text>
</comment>
<feature type="domain" description="Amidohydrolase-related" evidence="2">
    <location>
        <begin position="100"/>
        <end position="391"/>
    </location>
</feature>
<proteinExistence type="predicted"/>
<reference evidence="3 4" key="1">
    <citation type="submission" date="2020-09" db="EMBL/GenBank/DDBJ databases">
        <title>Novel species in genus Gordonia.</title>
        <authorList>
            <person name="Zhang G."/>
        </authorList>
    </citation>
    <scope>NUCLEOTIDE SEQUENCE [LARGE SCALE GENOMIC DNA]</scope>
    <source>
        <strain evidence="3 4">ON-33</strain>
    </source>
</reference>
<protein>
    <submittedName>
        <fullName evidence="3">Amidohydrolase</fullName>
    </submittedName>
</protein>
<sequence>MPLQDHMHLISTDDHLIEHPRLWQDRLPKKFLDAGPKIIEKEMPKSIHSGDGGRGTSGTKIAEVWQYEGRIYPYIGLNAVAGKKPEEYGAEPTRYEDMIPGCYEPNARLKDMDIDGVEATLSFPSFPRFAGTVFLEGEDKELALLSLQAWNDYVLDEWCATDPDRLIPLVILPIWSIEESVKEIYRTAAKGARTISFPENPHPLGLPSFHTDHWDPIYRAAVETGQPLCVHFGTSGKPPITAPEAPMAVMTALFGCNSMYATADLLFSPTFHKHPDLKFMLSEGGIGWVPYMLERMDGVWEKHRFYQNIDQSVRPSELFAQHIFGCFIDDEFGVANRHAVGIDNITWEGDYPHSDSNWPNSRKIVHDTMRDIPDDDVHKMVELNARRLLNFPRRSTN</sequence>
<accession>A0ABR7WAE9</accession>
<evidence type="ECO:0000313" key="3">
    <source>
        <dbReference type="EMBL" id="MBD1319590.1"/>
    </source>
</evidence>
<keyword evidence="4" id="KW-1185">Reference proteome</keyword>
<dbReference type="InterPro" id="IPR006680">
    <property type="entry name" value="Amidohydro-rel"/>
</dbReference>
<dbReference type="EMBL" id="JACWMS010000002">
    <property type="protein sequence ID" value="MBD1319590.1"/>
    <property type="molecule type" value="Genomic_DNA"/>
</dbReference>
<gene>
    <name evidence="3" type="ORF">IDF66_08315</name>
</gene>
<dbReference type="RefSeq" id="WP_190266483.1">
    <property type="nucleotide sequence ID" value="NZ_BAABAD010000005.1"/>
</dbReference>
<evidence type="ECO:0000313" key="4">
    <source>
        <dbReference type="Proteomes" id="UP000602395"/>
    </source>
</evidence>
<keyword evidence="1" id="KW-0456">Lyase</keyword>
<dbReference type="Pfam" id="PF04909">
    <property type="entry name" value="Amidohydro_2"/>
    <property type="match status" value="1"/>
</dbReference>
<dbReference type="InterPro" id="IPR032465">
    <property type="entry name" value="ACMSD"/>
</dbReference>
<evidence type="ECO:0000256" key="1">
    <source>
        <dbReference type="ARBA" id="ARBA00023239"/>
    </source>
</evidence>
<dbReference type="Proteomes" id="UP000602395">
    <property type="component" value="Unassembled WGS sequence"/>
</dbReference>
<dbReference type="PANTHER" id="PTHR21240">
    <property type="entry name" value="2-AMINO-3-CARBOXYLMUCONATE-6-SEMIALDEHYDE DECARBOXYLASE"/>
    <property type="match status" value="1"/>
</dbReference>
<dbReference type="PANTHER" id="PTHR21240:SF28">
    <property type="entry name" value="ISO-OROTATE DECARBOXYLASE (EUROFUNG)"/>
    <property type="match status" value="1"/>
</dbReference>
<organism evidence="3 4">
    <name type="scientific">Gordonia hankookensis</name>
    <dbReference type="NCBI Taxonomy" id="589403"/>
    <lineage>
        <taxon>Bacteria</taxon>
        <taxon>Bacillati</taxon>
        <taxon>Actinomycetota</taxon>
        <taxon>Actinomycetes</taxon>
        <taxon>Mycobacteriales</taxon>
        <taxon>Gordoniaceae</taxon>
        <taxon>Gordonia</taxon>
    </lineage>
</organism>
<evidence type="ECO:0000259" key="2">
    <source>
        <dbReference type="Pfam" id="PF04909"/>
    </source>
</evidence>
<dbReference type="InterPro" id="IPR032466">
    <property type="entry name" value="Metal_Hydrolase"/>
</dbReference>
<dbReference type="SUPFAM" id="SSF51556">
    <property type="entry name" value="Metallo-dependent hydrolases"/>
    <property type="match status" value="1"/>
</dbReference>